<name>A0A1M6Y6G3_XYLRU</name>
<gene>
    <name evidence="1" type="ORF">SAMN05216463_12454</name>
</gene>
<protein>
    <submittedName>
        <fullName evidence="1">Uncharacterized protein</fullName>
    </submittedName>
</protein>
<dbReference type="AlphaFoldDB" id="A0A1M6Y6G3"/>
<evidence type="ECO:0000313" key="1">
    <source>
        <dbReference type="EMBL" id="SHL13758.1"/>
    </source>
</evidence>
<proteinExistence type="predicted"/>
<sequence length="51" mass="6050">MFTNLEINEYAEELQQLGITEEAKQKEVLEYLYRLGKIIYNFNIGSYGEEN</sequence>
<accession>A0A1M6Y6G3</accession>
<dbReference type="RefSeq" id="WP_175549516.1">
    <property type="nucleotide sequence ID" value="NZ_FRBD01000024.1"/>
</dbReference>
<dbReference type="EMBL" id="FRBD01000024">
    <property type="protein sequence ID" value="SHL13758.1"/>
    <property type="molecule type" value="Genomic_DNA"/>
</dbReference>
<dbReference type="Proteomes" id="UP000184130">
    <property type="component" value="Unassembled WGS sequence"/>
</dbReference>
<evidence type="ECO:0000313" key="2">
    <source>
        <dbReference type="Proteomes" id="UP000184130"/>
    </source>
</evidence>
<reference evidence="1 2" key="1">
    <citation type="submission" date="2016-11" db="EMBL/GenBank/DDBJ databases">
        <authorList>
            <person name="Jaros S."/>
            <person name="Januszkiewicz K."/>
            <person name="Wedrychowicz H."/>
        </authorList>
    </citation>
    <scope>NUCLEOTIDE SEQUENCE [LARGE SCALE GENOMIC DNA]</scope>
    <source>
        <strain evidence="1 2">KHT3</strain>
    </source>
</reference>
<organism evidence="1 2">
    <name type="scientific">Xylanibacter ruminicola</name>
    <name type="common">Prevotella ruminicola</name>
    <dbReference type="NCBI Taxonomy" id="839"/>
    <lineage>
        <taxon>Bacteria</taxon>
        <taxon>Pseudomonadati</taxon>
        <taxon>Bacteroidota</taxon>
        <taxon>Bacteroidia</taxon>
        <taxon>Bacteroidales</taxon>
        <taxon>Prevotellaceae</taxon>
        <taxon>Xylanibacter</taxon>
    </lineage>
</organism>